<evidence type="ECO:0000313" key="1">
    <source>
        <dbReference type="EMBL" id="EWS73790.1"/>
    </source>
</evidence>
<accession>W7X3E1</accession>
<reference evidence="2" key="1">
    <citation type="journal article" date="2006" name="PLoS Biol.">
        <title>Macronuclear genome sequence of the ciliate Tetrahymena thermophila, a model eukaryote.</title>
        <authorList>
            <person name="Eisen J.A."/>
            <person name="Coyne R.S."/>
            <person name="Wu M."/>
            <person name="Wu D."/>
            <person name="Thiagarajan M."/>
            <person name="Wortman J.R."/>
            <person name="Badger J.H."/>
            <person name="Ren Q."/>
            <person name="Amedeo P."/>
            <person name="Jones K.M."/>
            <person name="Tallon L.J."/>
            <person name="Delcher A.L."/>
            <person name="Salzberg S.L."/>
            <person name="Silva J.C."/>
            <person name="Haas B.J."/>
            <person name="Majoros W.H."/>
            <person name="Farzad M."/>
            <person name="Carlton J.M."/>
            <person name="Smith R.K. Jr."/>
            <person name="Garg J."/>
            <person name="Pearlman R.E."/>
            <person name="Karrer K.M."/>
            <person name="Sun L."/>
            <person name="Manning G."/>
            <person name="Elde N.C."/>
            <person name="Turkewitz A.P."/>
            <person name="Asai D.J."/>
            <person name="Wilkes D.E."/>
            <person name="Wang Y."/>
            <person name="Cai H."/>
            <person name="Collins K."/>
            <person name="Stewart B.A."/>
            <person name="Lee S.R."/>
            <person name="Wilamowska K."/>
            <person name="Weinberg Z."/>
            <person name="Ruzzo W.L."/>
            <person name="Wloga D."/>
            <person name="Gaertig J."/>
            <person name="Frankel J."/>
            <person name="Tsao C.-C."/>
            <person name="Gorovsky M.A."/>
            <person name="Keeling P.J."/>
            <person name="Waller R.F."/>
            <person name="Patron N.J."/>
            <person name="Cherry J.M."/>
            <person name="Stover N.A."/>
            <person name="Krieger C.J."/>
            <person name="del Toro C."/>
            <person name="Ryder H.F."/>
            <person name="Williamson S.C."/>
            <person name="Barbeau R.A."/>
            <person name="Hamilton E.P."/>
            <person name="Orias E."/>
        </authorList>
    </citation>
    <scope>NUCLEOTIDE SEQUENCE [LARGE SCALE GENOMIC DNA]</scope>
    <source>
        <strain evidence="2">SB210</strain>
    </source>
</reference>
<keyword evidence="2" id="KW-1185">Reference proteome</keyword>
<dbReference type="AlphaFoldDB" id="W7X3E1"/>
<dbReference type="GeneID" id="24438521"/>
<dbReference type="Proteomes" id="UP000009168">
    <property type="component" value="Unassembled WGS sequence"/>
</dbReference>
<protein>
    <submittedName>
        <fullName evidence="1">Uncharacterized protein</fullName>
    </submittedName>
</protein>
<proteinExistence type="predicted"/>
<dbReference type="EMBL" id="GG662654">
    <property type="protein sequence ID" value="EWS73790.1"/>
    <property type="molecule type" value="Genomic_DNA"/>
</dbReference>
<dbReference type="InParanoid" id="W7X3E1"/>
<organism evidence="1 2">
    <name type="scientific">Tetrahymena thermophila (strain SB210)</name>
    <dbReference type="NCBI Taxonomy" id="312017"/>
    <lineage>
        <taxon>Eukaryota</taxon>
        <taxon>Sar</taxon>
        <taxon>Alveolata</taxon>
        <taxon>Ciliophora</taxon>
        <taxon>Intramacronucleata</taxon>
        <taxon>Oligohymenophorea</taxon>
        <taxon>Hymenostomatida</taxon>
        <taxon>Tetrahymenina</taxon>
        <taxon>Tetrahymenidae</taxon>
        <taxon>Tetrahymena</taxon>
    </lineage>
</organism>
<sequence>MLDVDIHEMSLRETKTCKNVKIMMKYNGTQIKEFDSNMHETPTVKLDIKQSAFSVGQVQGNHPLQKQIALRISTARV</sequence>
<evidence type="ECO:0000313" key="2">
    <source>
        <dbReference type="Proteomes" id="UP000009168"/>
    </source>
</evidence>
<name>W7X3E1_TETTS</name>
<dbReference type="RefSeq" id="XP_012653670.1">
    <property type="nucleotide sequence ID" value="XM_012798216.1"/>
</dbReference>
<dbReference type="KEGG" id="tet:TTHERM_000343969"/>
<gene>
    <name evidence="1" type="ORF">TTHERM_000343969</name>
</gene>